<dbReference type="InterPro" id="IPR026033">
    <property type="entry name" value="Azg-like_bact_archaea"/>
</dbReference>
<feature type="transmembrane region" description="Helical" evidence="9">
    <location>
        <begin position="75"/>
        <end position="96"/>
    </location>
</feature>
<keyword evidence="4 8" id="KW-1003">Cell membrane</keyword>
<dbReference type="Proteomes" id="UP000773064">
    <property type="component" value="Unassembled WGS sequence"/>
</dbReference>
<protein>
    <submittedName>
        <fullName evidence="10">NCS2 family permease</fullName>
    </submittedName>
</protein>
<keyword evidence="5 8" id="KW-0812">Transmembrane</keyword>
<feature type="transmembrane region" description="Helical" evidence="9">
    <location>
        <begin position="12"/>
        <end position="33"/>
    </location>
</feature>
<reference evidence="10 11" key="1">
    <citation type="journal article" date="2021" name="Environ. Microbiol.">
        <title>Genetic insights into the dark matter of the mammalian gut microbiota through targeted genome reconstruction.</title>
        <authorList>
            <person name="Lugli G.A."/>
            <person name="Alessandri G."/>
            <person name="Milani C."/>
            <person name="Viappiani A."/>
            <person name="Fontana F."/>
            <person name="Tarracchini C."/>
            <person name="Mancabelli L."/>
            <person name="Argentini C."/>
            <person name="Ruiz L."/>
            <person name="Margolles A."/>
            <person name="van Sinderen D."/>
            <person name="Turroni F."/>
            <person name="Ventura M."/>
        </authorList>
    </citation>
    <scope>NUCLEOTIDE SEQUENCE [LARGE SCALE GENOMIC DNA]</scope>
    <source>
        <strain evidence="10 11">MA2</strain>
    </source>
</reference>
<feature type="transmembrane region" description="Helical" evidence="9">
    <location>
        <begin position="206"/>
        <end position="225"/>
    </location>
</feature>
<evidence type="ECO:0000256" key="9">
    <source>
        <dbReference type="SAM" id="Phobius"/>
    </source>
</evidence>
<dbReference type="PANTHER" id="PTHR43337:SF1">
    <property type="entry name" value="XANTHINE_URACIL PERMEASE C887.17-RELATED"/>
    <property type="match status" value="1"/>
</dbReference>
<keyword evidence="3 8" id="KW-0813">Transport</keyword>
<comment type="caution">
    <text evidence="10">The sequence shown here is derived from an EMBL/GenBank/DDBJ whole genome shotgun (WGS) entry which is preliminary data.</text>
</comment>
<keyword evidence="11" id="KW-1185">Reference proteome</keyword>
<proteinExistence type="inferred from homology"/>
<dbReference type="InterPro" id="IPR045018">
    <property type="entry name" value="Azg-like"/>
</dbReference>
<evidence type="ECO:0000256" key="6">
    <source>
        <dbReference type="ARBA" id="ARBA00022989"/>
    </source>
</evidence>
<evidence type="ECO:0000313" key="10">
    <source>
        <dbReference type="EMBL" id="MBT1173714.1"/>
    </source>
</evidence>
<feature type="transmembrane region" description="Helical" evidence="9">
    <location>
        <begin position="45"/>
        <end position="68"/>
    </location>
</feature>
<evidence type="ECO:0000256" key="7">
    <source>
        <dbReference type="ARBA" id="ARBA00023136"/>
    </source>
</evidence>
<evidence type="ECO:0000256" key="5">
    <source>
        <dbReference type="ARBA" id="ARBA00022692"/>
    </source>
</evidence>
<evidence type="ECO:0000256" key="2">
    <source>
        <dbReference type="ARBA" id="ARBA00005697"/>
    </source>
</evidence>
<feature type="transmembrane region" description="Helical" evidence="9">
    <location>
        <begin position="445"/>
        <end position="463"/>
    </location>
</feature>
<evidence type="ECO:0000256" key="3">
    <source>
        <dbReference type="ARBA" id="ARBA00022448"/>
    </source>
</evidence>
<feature type="transmembrane region" description="Helical" evidence="9">
    <location>
        <begin position="404"/>
        <end position="433"/>
    </location>
</feature>
<dbReference type="Pfam" id="PF00860">
    <property type="entry name" value="Xan_ur_permease"/>
    <property type="match status" value="1"/>
</dbReference>
<name>A0ABS5US19_9BIFI</name>
<organism evidence="10 11">
    <name type="scientific">Bifidobacterium santillanense</name>
    <dbReference type="NCBI Taxonomy" id="2809028"/>
    <lineage>
        <taxon>Bacteria</taxon>
        <taxon>Bacillati</taxon>
        <taxon>Actinomycetota</taxon>
        <taxon>Actinomycetes</taxon>
        <taxon>Bifidobacteriales</taxon>
        <taxon>Bifidobacteriaceae</taxon>
        <taxon>Bifidobacterium</taxon>
    </lineage>
</organism>
<feature type="transmembrane region" description="Helical" evidence="9">
    <location>
        <begin position="182"/>
        <end position="199"/>
    </location>
</feature>
<sequence>MEQFFHLKESGTTVSTEILAGLTTFFAMAYIIVVNPQILSQTGMPWGGVFLATIIAAIIGTLIMGLFANVPYAQAAGMGLNAFFTYTVCFGLGFTWQETMCMVFLCGLINILITVTKIRKMIIMAIPEQLQQAIGGGIGLFVAYVGMLNVGLITFTPKDAKAAGKGLATAATPGLATFNDPVLWVFLIGLLLAIVFTVMKVKGGMLLAIAITTVIGIPFGVTNFGSSQSLSQTFSELPTTLGAIFTPAGFPALFSDPGRLPLVIVTIFAFSMSDTFDTLGTFLGTGRRTGIFSLEDEKALENGSGFSSKMDRALFADSIATSIGAIFGTSNTTTYVESSAGIAAGGRTGLTSVVVSICFALSIFFAPIISAVPSAATAGVLVIVGCMMAASLKEIDWTDVSAAIPAFFATAFMAFSYSISYGIAGGFIMYCIVKTCKGKAKEVHPIIWIVSALFIIDFVCMAIL</sequence>
<dbReference type="PANTHER" id="PTHR43337">
    <property type="entry name" value="XANTHINE/URACIL PERMEASE C887.17-RELATED"/>
    <property type="match status" value="1"/>
</dbReference>
<dbReference type="RefSeq" id="WP_214358949.1">
    <property type="nucleotide sequence ID" value="NZ_JAFEJS010000013.1"/>
</dbReference>
<feature type="transmembrane region" description="Helical" evidence="9">
    <location>
        <begin position="260"/>
        <end position="283"/>
    </location>
</feature>
<accession>A0ABS5US19</accession>
<dbReference type="InterPro" id="IPR006043">
    <property type="entry name" value="NCS2"/>
</dbReference>
<feature type="transmembrane region" description="Helical" evidence="9">
    <location>
        <begin position="349"/>
        <end position="369"/>
    </location>
</feature>
<evidence type="ECO:0000256" key="4">
    <source>
        <dbReference type="ARBA" id="ARBA00022475"/>
    </source>
</evidence>
<keyword evidence="6 8" id="KW-1133">Transmembrane helix</keyword>
<evidence type="ECO:0000313" key="11">
    <source>
        <dbReference type="Proteomes" id="UP000773064"/>
    </source>
</evidence>
<evidence type="ECO:0000256" key="1">
    <source>
        <dbReference type="ARBA" id="ARBA00004651"/>
    </source>
</evidence>
<dbReference type="PIRSF" id="PIRSF005353">
    <property type="entry name" value="PbuG"/>
    <property type="match status" value="1"/>
</dbReference>
<feature type="transmembrane region" description="Helical" evidence="9">
    <location>
        <begin position="134"/>
        <end position="155"/>
    </location>
</feature>
<evidence type="ECO:0000256" key="8">
    <source>
        <dbReference type="PIRNR" id="PIRNR005353"/>
    </source>
</evidence>
<dbReference type="EMBL" id="JAFEJS010000013">
    <property type="protein sequence ID" value="MBT1173714.1"/>
    <property type="molecule type" value="Genomic_DNA"/>
</dbReference>
<comment type="similarity">
    <text evidence="2 8">Belongs to the nucleobase:cation symporter-2 (NCS2) (TC 2.A.40) family. Azg-like subfamily.</text>
</comment>
<keyword evidence="7 8" id="KW-0472">Membrane</keyword>
<comment type="subcellular location">
    <subcellularLocation>
        <location evidence="1 8">Cell membrane</location>
        <topology evidence="1 8">Multi-pass membrane protein</topology>
    </subcellularLocation>
</comment>
<gene>
    <name evidence="10" type="ORF">JS528_10275</name>
</gene>